<keyword evidence="2" id="KW-1185">Reference proteome</keyword>
<dbReference type="EMBL" id="MZNU01000393">
    <property type="protein sequence ID" value="OWO98439.1"/>
    <property type="molecule type" value="Genomic_DNA"/>
</dbReference>
<comment type="caution">
    <text evidence="1">The sequence shown here is derived from an EMBL/GenBank/DDBJ whole genome shotgun (WGS) entry which is preliminary data.</text>
</comment>
<sequence length="153" mass="16588">MQDSSVTTLSETGAFLPGKYRKSQQDSRNVTAFYYDTTSRRSTRPRRTIRNTPIHISGDDKTTLLGEAPGLALSIDDISPRPKKRIRTRAKLKKYVVSASDNGSSDGGKLPAGSSQVQFAVSSLAESMRSSVDCAIETAVKEMAAAKRSEDAQ</sequence>
<gene>
    <name evidence="1" type="ORF">B2J93_6056</name>
</gene>
<protein>
    <submittedName>
        <fullName evidence="1">Chorismate synthase</fullName>
    </submittedName>
</protein>
<evidence type="ECO:0000313" key="1">
    <source>
        <dbReference type="EMBL" id="OWO98439.1"/>
    </source>
</evidence>
<dbReference type="AlphaFoldDB" id="A0A218YVJ3"/>
<dbReference type="Proteomes" id="UP000242519">
    <property type="component" value="Unassembled WGS sequence"/>
</dbReference>
<reference evidence="1 2" key="1">
    <citation type="submission" date="2017-04" db="EMBL/GenBank/DDBJ databases">
        <title>Draft genome sequence of Marssonina coronaria NL1: causal agent of apple blotch.</title>
        <authorList>
            <person name="Cheng Q."/>
        </authorList>
    </citation>
    <scope>NUCLEOTIDE SEQUENCE [LARGE SCALE GENOMIC DNA]</scope>
    <source>
        <strain evidence="1 2">NL1</strain>
    </source>
</reference>
<proteinExistence type="predicted"/>
<name>A0A218YVJ3_9HELO</name>
<dbReference type="InParanoid" id="A0A218YVJ3"/>
<evidence type="ECO:0000313" key="2">
    <source>
        <dbReference type="Proteomes" id="UP000242519"/>
    </source>
</evidence>
<organism evidence="1 2">
    <name type="scientific">Diplocarpon coronariae</name>
    <dbReference type="NCBI Taxonomy" id="2795749"/>
    <lineage>
        <taxon>Eukaryota</taxon>
        <taxon>Fungi</taxon>
        <taxon>Dikarya</taxon>
        <taxon>Ascomycota</taxon>
        <taxon>Pezizomycotina</taxon>
        <taxon>Leotiomycetes</taxon>
        <taxon>Helotiales</taxon>
        <taxon>Drepanopezizaceae</taxon>
        <taxon>Diplocarpon</taxon>
    </lineage>
</organism>
<accession>A0A218YVJ3</accession>